<dbReference type="InterPro" id="IPR007401">
    <property type="entry name" value="DUF454"/>
</dbReference>
<dbReference type="Pfam" id="PF04304">
    <property type="entry name" value="DUF454"/>
    <property type="match status" value="1"/>
</dbReference>
<protein>
    <submittedName>
        <fullName evidence="2">Membrane protein</fullName>
    </submittedName>
</protein>
<feature type="transmembrane region" description="Helical" evidence="1">
    <location>
        <begin position="88"/>
        <end position="105"/>
    </location>
</feature>
<dbReference type="AlphaFoldDB" id="A0A127JYN7"/>
<keyword evidence="1" id="KW-0472">Membrane</keyword>
<dbReference type="PIRSF" id="PIRSF016789">
    <property type="entry name" value="DUF454"/>
    <property type="match status" value="1"/>
</dbReference>
<sequence length="136" mass="14737">MRRHHLARATAAAAVPVRWALVLLAVLSLAVGIVGIFVPVLPTVPFVLLAAWAAARSSPRLSAWLEGHPRFGRYIREWRQGGVVRRPAKWAASLAMSASALIILATVGLRWPAALSIGTMACVGAWLWRRPEHPPA</sequence>
<keyword evidence="1" id="KW-0812">Transmembrane</keyword>
<dbReference type="PATRIC" id="fig|94132.3.peg.4593"/>
<organism evidence="2 3">
    <name type="scientific">Ramlibacter tataouinensis</name>
    <dbReference type="NCBI Taxonomy" id="94132"/>
    <lineage>
        <taxon>Bacteria</taxon>
        <taxon>Pseudomonadati</taxon>
        <taxon>Pseudomonadota</taxon>
        <taxon>Betaproteobacteria</taxon>
        <taxon>Burkholderiales</taxon>
        <taxon>Comamonadaceae</taxon>
        <taxon>Ramlibacter</taxon>
    </lineage>
</organism>
<dbReference type="GO" id="GO:0005886">
    <property type="term" value="C:plasma membrane"/>
    <property type="evidence" value="ECO:0007669"/>
    <property type="project" value="TreeGrafter"/>
</dbReference>
<name>A0A127JYN7_9BURK</name>
<keyword evidence="1" id="KW-1133">Transmembrane helix</keyword>
<reference evidence="2 3" key="1">
    <citation type="journal article" date="2014" name="Int. J. Syst. Evol. Microbiol.">
        <title>Ramlibacter solisilvae sp. nov., isolated from forest soil, and emended description of the genus Ramlibacter.</title>
        <authorList>
            <person name="Lee H.J."/>
            <person name="Lee S.H."/>
            <person name="Lee S.S."/>
            <person name="Lee J.S."/>
            <person name="Kim Y."/>
            <person name="Kim S.C."/>
            <person name="Jeon C.O."/>
        </authorList>
    </citation>
    <scope>NUCLEOTIDE SEQUENCE [LARGE SCALE GENOMIC DNA]</scope>
    <source>
        <strain evidence="2 3">5-10</strain>
    </source>
</reference>
<keyword evidence="3" id="KW-1185">Reference proteome</keyword>
<feature type="transmembrane region" description="Helical" evidence="1">
    <location>
        <begin position="21"/>
        <end position="40"/>
    </location>
</feature>
<dbReference type="Proteomes" id="UP000070433">
    <property type="component" value="Chromosome"/>
</dbReference>
<dbReference type="EMBL" id="CP010951">
    <property type="protein sequence ID" value="AMO25097.1"/>
    <property type="molecule type" value="Genomic_DNA"/>
</dbReference>
<gene>
    <name evidence="2" type="ORF">UC35_22540</name>
</gene>
<dbReference type="OrthoDB" id="9816293at2"/>
<dbReference type="PANTHER" id="PTHR35813">
    <property type="entry name" value="INNER MEMBRANE PROTEIN YBAN"/>
    <property type="match status" value="1"/>
</dbReference>
<accession>A0A127JYN7</accession>
<evidence type="ECO:0000313" key="2">
    <source>
        <dbReference type="EMBL" id="AMO25097.1"/>
    </source>
</evidence>
<evidence type="ECO:0000313" key="3">
    <source>
        <dbReference type="Proteomes" id="UP000070433"/>
    </source>
</evidence>
<proteinExistence type="predicted"/>
<dbReference type="RefSeq" id="WP_061503533.1">
    <property type="nucleotide sequence ID" value="NZ_CP010951.1"/>
</dbReference>
<evidence type="ECO:0000256" key="1">
    <source>
        <dbReference type="SAM" id="Phobius"/>
    </source>
</evidence>
<dbReference type="PANTHER" id="PTHR35813:SF1">
    <property type="entry name" value="INNER MEMBRANE PROTEIN YBAN"/>
    <property type="match status" value="1"/>
</dbReference>